<dbReference type="SMART" id="SM00421">
    <property type="entry name" value="HTH_LUXR"/>
    <property type="match status" value="1"/>
</dbReference>
<sequence length="237" mass="24370">MTTPSSGLDPFVESAGRYDTADRSSVVTALGGALPSGLLPAPRQPLDGPTGASPLAGARVLLVDPDRATRESLRTSLSEIGVGRVTELTTVEEVEHVGEHVPGGGDLALVSLLFSTDTARMVALLRAAGWTRVLALAPTADIGPVIDAVGAGVTGVLIGRRANPAAASIPSSIHDLSSREIEVIRLVADGRSNKWIGDKLSLSALTVKSHLARIGRKLGTGDRAHMVALAMRAGVIS</sequence>
<dbReference type="InterPro" id="IPR016032">
    <property type="entry name" value="Sig_transdc_resp-reg_C-effctor"/>
</dbReference>
<keyword evidence="3" id="KW-0804">Transcription</keyword>
<keyword evidence="6" id="KW-1185">Reference proteome</keyword>
<feature type="domain" description="HTH luxR-type" evidence="4">
    <location>
        <begin position="169"/>
        <end position="234"/>
    </location>
</feature>
<dbReference type="CDD" id="cd06170">
    <property type="entry name" value="LuxR_C_like"/>
    <property type="match status" value="1"/>
</dbReference>
<evidence type="ECO:0000313" key="6">
    <source>
        <dbReference type="Proteomes" id="UP000663792"/>
    </source>
</evidence>
<dbReference type="SUPFAM" id="SSF52172">
    <property type="entry name" value="CheY-like"/>
    <property type="match status" value="1"/>
</dbReference>
<dbReference type="GO" id="GO:0006355">
    <property type="term" value="P:regulation of DNA-templated transcription"/>
    <property type="evidence" value="ECO:0007669"/>
    <property type="project" value="InterPro"/>
</dbReference>
<dbReference type="PRINTS" id="PR00038">
    <property type="entry name" value="HTHLUXR"/>
</dbReference>
<dbReference type="Pfam" id="PF00196">
    <property type="entry name" value="GerE"/>
    <property type="match status" value="1"/>
</dbReference>
<dbReference type="PANTHER" id="PTHR44688">
    <property type="entry name" value="DNA-BINDING TRANSCRIPTIONAL ACTIVATOR DEVR_DOSR"/>
    <property type="match status" value="1"/>
</dbReference>
<evidence type="ECO:0000313" key="5">
    <source>
        <dbReference type="EMBL" id="MBM9467076.1"/>
    </source>
</evidence>
<dbReference type="PANTHER" id="PTHR44688:SF16">
    <property type="entry name" value="DNA-BINDING TRANSCRIPTIONAL ACTIVATOR DEVR_DOSR"/>
    <property type="match status" value="1"/>
</dbReference>
<dbReference type="AlphaFoldDB" id="A0A938YCI1"/>
<dbReference type="GO" id="GO:0003677">
    <property type="term" value="F:DNA binding"/>
    <property type="evidence" value="ECO:0007669"/>
    <property type="project" value="UniProtKB-KW"/>
</dbReference>
<dbReference type="InterPro" id="IPR000792">
    <property type="entry name" value="Tscrpt_reg_LuxR_C"/>
</dbReference>
<dbReference type="Proteomes" id="UP000663792">
    <property type="component" value="Unassembled WGS sequence"/>
</dbReference>
<dbReference type="EMBL" id="JAERWK010000008">
    <property type="protein sequence ID" value="MBM9467076.1"/>
    <property type="molecule type" value="Genomic_DNA"/>
</dbReference>
<dbReference type="InterPro" id="IPR011006">
    <property type="entry name" value="CheY-like_superfamily"/>
</dbReference>
<evidence type="ECO:0000256" key="3">
    <source>
        <dbReference type="ARBA" id="ARBA00023163"/>
    </source>
</evidence>
<evidence type="ECO:0000259" key="4">
    <source>
        <dbReference type="PROSITE" id="PS50043"/>
    </source>
</evidence>
<proteinExistence type="predicted"/>
<dbReference type="SUPFAM" id="SSF46894">
    <property type="entry name" value="C-terminal effector domain of the bipartite response regulators"/>
    <property type="match status" value="1"/>
</dbReference>
<evidence type="ECO:0000256" key="2">
    <source>
        <dbReference type="ARBA" id="ARBA00023125"/>
    </source>
</evidence>
<dbReference type="RefSeq" id="WP_205259995.1">
    <property type="nucleotide sequence ID" value="NZ_JAERWK010000008.1"/>
</dbReference>
<name>A0A938YCI1_9ACTN</name>
<comment type="caution">
    <text evidence="5">The sequence shown here is derived from an EMBL/GenBank/DDBJ whole genome shotgun (WGS) entry which is preliminary data.</text>
</comment>
<dbReference type="PROSITE" id="PS50043">
    <property type="entry name" value="HTH_LUXR_2"/>
    <property type="match status" value="1"/>
</dbReference>
<dbReference type="Gene3D" id="1.10.10.10">
    <property type="entry name" value="Winged helix-like DNA-binding domain superfamily/Winged helix DNA-binding domain"/>
    <property type="match status" value="1"/>
</dbReference>
<evidence type="ECO:0000256" key="1">
    <source>
        <dbReference type="ARBA" id="ARBA00023015"/>
    </source>
</evidence>
<dbReference type="InterPro" id="IPR036388">
    <property type="entry name" value="WH-like_DNA-bd_sf"/>
</dbReference>
<gene>
    <name evidence="5" type="ORF">JL106_07245</name>
</gene>
<accession>A0A938YCI1</accession>
<reference evidence="5" key="1">
    <citation type="submission" date="2021-01" db="EMBL/GenBank/DDBJ databases">
        <title>YIM 132084 draft genome.</title>
        <authorList>
            <person name="An D."/>
        </authorList>
    </citation>
    <scope>NUCLEOTIDE SEQUENCE</scope>
    <source>
        <strain evidence="5">YIM 132084</strain>
    </source>
</reference>
<organism evidence="5 6">
    <name type="scientific">Nakamurella leprariae</name>
    <dbReference type="NCBI Taxonomy" id="2803911"/>
    <lineage>
        <taxon>Bacteria</taxon>
        <taxon>Bacillati</taxon>
        <taxon>Actinomycetota</taxon>
        <taxon>Actinomycetes</taxon>
        <taxon>Nakamurellales</taxon>
        <taxon>Nakamurellaceae</taxon>
        <taxon>Nakamurella</taxon>
    </lineage>
</organism>
<dbReference type="PROSITE" id="PS00622">
    <property type="entry name" value="HTH_LUXR_1"/>
    <property type="match status" value="1"/>
</dbReference>
<keyword evidence="2" id="KW-0238">DNA-binding</keyword>
<protein>
    <submittedName>
        <fullName evidence="5">Response regulator transcription factor</fullName>
    </submittedName>
</protein>
<keyword evidence="1" id="KW-0805">Transcription regulation</keyword>